<dbReference type="Proteomes" id="UP001057998">
    <property type="component" value="Chromosome 2"/>
</dbReference>
<keyword evidence="1" id="KW-0812">Transmembrane</keyword>
<feature type="transmembrane region" description="Helical" evidence="1">
    <location>
        <begin position="12"/>
        <end position="36"/>
    </location>
</feature>
<accession>A0ABY5GLY6</accession>
<evidence type="ECO:0000313" key="3">
    <source>
        <dbReference type="Proteomes" id="UP001057998"/>
    </source>
</evidence>
<gene>
    <name evidence="2" type="ORF">NNL38_23385</name>
</gene>
<evidence type="ECO:0008006" key="4">
    <source>
        <dbReference type="Google" id="ProtNLM"/>
    </source>
</evidence>
<evidence type="ECO:0000256" key="1">
    <source>
        <dbReference type="SAM" id="Phobius"/>
    </source>
</evidence>
<keyword evidence="1" id="KW-0472">Membrane</keyword>
<keyword evidence="3" id="KW-1185">Reference proteome</keyword>
<name>A0ABY5GLY6_9GAMM</name>
<sequence length="80" mass="8193">MKKYIASAVSLMVGLVVLAVAGVLAVAMMITGLIALPFVRMKLKRAAAAAAQANMATWKPGANGTVIEGEFDNITGKATS</sequence>
<reference evidence="2" key="1">
    <citation type="submission" date="2022-07" db="EMBL/GenBank/DDBJ databases">
        <title>Genome sequencing of Photobacterium atrarenae GJH2-4.</title>
        <authorList>
            <person name="Park S.-J."/>
        </authorList>
    </citation>
    <scope>NUCLEOTIDE SEQUENCE</scope>
    <source>
        <strain evidence="2">GJH2-4</strain>
    </source>
</reference>
<evidence type="ECO:0000313" key="2">
    <source>
        <dbReference type="EMBL" id="UTV29943.1"/>
    </source>
</evidence>
<dbReference type="EMBL" id="CP101509">
    <property type="protein sequence ID" value="UTV29943.1"/>
    <property type="molecule type" value="Genomic_DNA"/>
</dbReference>
<organism evidence="2 3">
    <name type="scientific">Photobacterium atrarenae</name>
    <dbReference type="NCBI Taxonomy" id="865757"/>
    <lineage>
        <taxon>Bacteria</taxon>
        <taxon>Pseudomonadati</taxon>
        <taxon>Pseudomonadota</taxon>
        <taxon>Gammaproteobacteria</taxon>
        <taxon>Vibrionales</taxon>
        <taxon>Vibrionaceae</taxon>
        <taxon>Photobacterium</taxon>
    </lineage>
</organism>
<protein>
    <recommendedName>
        <fullName evidence="4">Hydroxylamine reductase</fullName>
    </recommendedName>
</protein>
<keyword evidence="1" id="KW-1133">Transmembrane helix</keyword>
<proteinExistence type="predicted"/>
<dbReference type="RefSeq" id="WP_255391280.1">
    <property type="nucleotide sequence ID" value="NZ_CP101509.1"/>
</dbReference>